<evidence type="ECO:0000256" key="1">
    <source>
        <dbReference type="SAM" id="SignalP"/>
    </source>
</evidence>
<keyword evidence="3" id="KW-1185">Reference proteome</keyword>
<gene>
    <name evidence="2" type="ORF">PGAL8A_00282300</name>
</gene>
<evidence type="ECO:0000313" key="3">
    <source>
        <dbReference type="Proteomes" id="UP000220797"/>
    </source>
</evidence>
<comment type="caution">
    <text evidence="2">The sequence shown here is derived from an EMBL/GenBank/DDBJ whole genome shotgun (WGS) entry which is preliminary data.</text>
</comment>
<dbReference type="GeneID" id="39731356"/>
<dbReference type="OrthoDB" id="370508at2759"/>
<dbReference type="RefSeq" id="XP_028528434.1">
    <property type="nucleotide sequence ID" value="XM_028671819.1"/>
</dbReference>
<evidence type="ECO:0000313" key="2">
    <source>
        <dbReference type="EMBL" id="CRG95626.1"/>
    </source>
</evidence>
<accession>A0A1J1GT19</accession>
<reference evidence="2" key="1">
    <citation type="submission" date="2015-04" db="EMBL/GenBank/DDBJ databases">
        <authorList>
            <consortium name="Pathogen Informatics"/>
        </authorList>
    </citation>
    <scope>NUCLEOTIDE SEQUENCE [LARGE SCALE GENOMIC DNA]</scope>
    <source>
        <strain evidence="2">8A</strain>
    </source>
</reference>
<feature type="chain" id="PRO_5012227311" evidence="1">
    <location>
        <begin position="20"/>
        <end position="332"/>
    </location>
</feature>
<name>A0A1J1GT19_PLAGA</name>
<organism evidence="2 3">
    <name type="scientific">Plasmodium gallinaceum</name>
    <dbReference type="NCBI Taxonomy" id="5849"/>
    <lineage>
        <taxon>Eukaryota</taxon>
        <taxon>Sar</taxon>
        <taxon>Alveolata</taxon>
        <taxon>Apicomplexa</taxon>
        <taxon>Aconoidasida</taxon>
        <taxon>Haemosporida</taxon>
        <taxon>Plasmodiidae</taxon>
        <taxon>Plasmodium</taxon>
        <taxon>Plasmodium (Haemamoeba)</taxon>
    </lineage>
</organism>
<dbReference type="EMBL" id="CVMV01000045">
    <property type="protein sequence ID" value="CRG95626.1"/>
    <property type="molecule type" value="Genomic_DNA"/>
</dbReference>
<keyword evidence="1" id="KW-0732">Signal</keyword>
<dbReference type="AlphaFoldDB" id="A0A1J1GT19"/>
<proteinExistence type="predicted"/>
<dbReference type="VEuPathDB" id="PlasmoDB:PGAL8A_00282300"/>
<feature type="signal peptide" evidence="1">
    <location>
        <begin position="1"/>
        <end position="19"/>
    </location>
</feature>
<protein>
    <submittedName>
        <fullName evidence="2">Uncharacterized protein</fullName>
    </submittedName>
</protein>
<dbReference type="Proteomes" id="UP000220797">
    <property type="component" value="Unassembled WGS sequence"/>
</dbReference>
<sequence length="332" mass="39584">MSMIFYVSSIFFLLNTISCINLQIGNQKYQLSTNKIKSDLLDFYSTLNILKSEKYLKDSIKKINLYTKLRKRLYKDRLSIYANISVKEKEDVPIKVTEGTEKKVENEKRDIIDQAFINNFMLFNKSNFFCIDELGIDINVPLLKNSNFGANIVYQLPKVIYVNAYANAYNSIIKGEFNTIDIVKRISFFQFFENFYINANYDFKNKKALLNLESKFYEYYNKFGDNFSFNNKIILQRDSKNQYDGSVCLSLKYNNNVFTPIFNFKDKSYEYSYDNLNANRKFSVKIDKDRNVHFNYLSFDRVNDYNKYFLFFNFIFSNPMQSIITLKREFIF</sequence>